<keyword evidence="8" id="KW-0413">Isomerase</keyword>
<dbReference type="Gene3D" id="1.10.460.10">
    <property type="entry name" value="Topoisomerase I, domain 2"/>
    <property type="match status" value="1"/>
</dbReference>
<dbReference type="InterPro" id="IPR005739">
    <property type="entry name" value="TopoI_arch"/>
</dbReference>
<dbReference type="Gene3D" id="3.40.50.140">
    <property type="match status" value="1"/>
</dbReference>
<dbReference type="Pfam" id="PF01131">
    <property type="entry name" value="Topoisom_bac"/>
    <property type="match status" value="1"/>
</dbReference>
<dbReference type="PROSITE" id="PS50880">
    <property type="entry name" value="TOPRIM"/>
    <property type="match status" value="1"/>
</dbReference>
<evidence type="ECO:0000256" key="9">
    <source>
        <dbReference type="SAM" id="MobiDB-lite"/>
    </source>
</evidence>
<dbReference type="GO" id="GO:0003917">
    <property type="term" value="F:DNA topoisomerase type I (single strand cut, ATP-independent) activity"/>
    <property type="evidence" value="ECO:0007669"/>
    <property type="project" value="UniProtKB-EC"/>
</dbReference>
<dbReference type="InterPro" id="IPR023405">
    <property type="entry name" value="Topo_IA_core_domain"/>
</dbReference>
<dbReference type="InterPro" id="IPR013825">
    <property type="entry name" value="Topo_IA_cen_sub2"/>
</dbReference>
<dbReference type="KEGG" id="thg:TCELL_0042"/>
<evidence type="ECO:0000313" key="13">
    <source>
        <dbReference type="Proteomes" id="UP000005270"/>
    </source>
</evidence>
<evidence type="ECO:0000256" key="3">
    <source>
        <dbReference type="ARBA" id="ARBA00012891"/>
    </source>
</evidence>
<evidence type="ECO:0000256" key="4">
    <source>
        <dbReference type="ARBA" id="ARBA00022723"/>
    </source>
</evidence>
<dbReference type="InterPro" id="IPR013826">
    <property type="entry name" value="Topo_IA_cen_sub3"/>
</dbReference>
<evidence type="ECO:0000256" key="5">
    <source>
        <dbReference type="ARBA" id="ARBA00022833"/>
    </source>
</evidence>
<dbReference type="GO" id="GO:0006281">
    <property type="term" value="P:DNA repair"/>
    <property type="evidence" value="ECO:0007669"/>
    <property type="project" value="TreeGrafter"/>
</dbReference>
<keyword evidence="4" id="KW-0479">Metal-binding</keyword>
<dbReference type="EMBL" id="CP003531">
    <property type="protein sequence ID" value="AFK50467.1"/>
    <property type="molecule type" value="Genomic_DNA"/>
</dbReference>
<dbReference type="STRING" id="1184251.TCELL_0042"/>
<name>I3TCH9_THEC1</name>
<keyword evidence="13" id="KW-1185">Reference proteome</keyword>
<evidence type="ECO:0000256" key="7">
    <source>
        <dbReference type="ARBA" id="ARBA00023125"/>
    </source>
</evidence>
<evidence type="ECO:0000256" key="2">
    <source>
        <dbReference type="ARBA" id="ARBA00009446"/>
    </source>
</evidence>
<feature type="region of interest" description="Disordered" evidence="9">
    <location>
        <begin position="369"/>
        <end position="388"/>
    </location>
</feature>
<dbReference type="PRINTS" id="PR00417">
    <property type="entry name" value="PRTPISMRASEI"/>
</dbReference>
<dbReference type="EC" id="5.6.2.1" evidence="3"/>
<dbReference type="SMART" id="SM00493">
    <property type="entry name" value="TOPRIM"/>
    <property type="match status" value="1"/>
</dbReference>
<feature type="domain" description="Toprim" evidence="10">
    <location>
        <begin position="16"/>
        <end position="150"/>
    </location>
</feature>
<dbReference type="PROSITE" id="PS52039">
    <property type="entry name" value="TOPO_IA_2"/>
    <property type="match status" value="1"/>
</dbReference>
<comment type="catalytic activity">
    <reaction evidence="1">
        <text>ATP-independent breakage of single-stranded DNA, followed by passage and rejoining.</text>
        <dbReference type="EC" id="5.6.2.1"/>
    </reaction>
</comment>
<dbReference type="InParanoid" id="I3TCH9"/>
<dbReference type="InterPro" id="IPR000380">
    <property type="entry name" value="Topo_IA"/>
</dbReference>
<dbReference type="GO" id="GO:0006310">
    <property type="term" value="P:DNA recombination"/>
    <property type="evidence" value="ECO:0007669"/>
    <property type="project" value="TreeGrafter"/>
</dbReference>
<dbReference type="NCBIfam" id="TIGR01057">
    <property type="entry name" value="topA_arch"/>
    <property type="match status" value="1"/>
</dbReference>
<evidence type="ECO:0000256" key="8">
    <source>
        <dbReference type="ARBA" id="ARBA00023235"/>
    </source>
</evidence>
<dbReference type="Proteomes" id="UP000005270">
    <property type="component" value="Chromosome"/>
</dbReference>
<dbReference type="PROSITE" id="PS00396">
    <property type="entry name" value="TOPO_IA_1"/>
    <property type="match status" value="1"/>
</dbReference>
<dbReference type="CDD" id="cd00186">
    <property type="entry name" value="TOP1Ac"/>
    <property type="match status" value="1"/>
</dbReference>
<dbReference type="InterPro" id="IPR013824">
    <property type="entry name" value="Topo_IA_cen_sub1"/>
</dbReference>
<dbReference type="GO" id="GO:0046872">
    <property type="term" value="F:metal ion binding"/>
    <property type="evidence" value="ECO:0007669"/>
    <property type="project" value="UniProtKB-KW"/>
</dbReference>
<feature type="compositionally biased region" description="Basic and acidic residues" evidence="9">
    <location>
        <begin position="370"/>
        <end position="380"/>
    </location>
</feature>
<dbReference type="GO" id="GO:0006265">
    <property type="term" value="P:DNA topological change"/>
    <property type="evidence" value="ECO:0007669"/>
    <property type="project" value="InterPro"/>
</dbReference>
<keyword evidence="5" id="KW-0862">Zinc</keyword>
<dbReference type="GO" id="GO:0003677">
    <property type="term" value="F:DNA binding"/>
    <property type="evidence" value="ECO:0007669"/>
    <property type="project" value="UniProtKB-KW"/>
</dbReference>
<organism evidence="12 13">
    <name type="scientific">Thermogladius calderae (strain DSM 22663 / VKM B-2946 / 1633)</name>
    <dbReference type="NCBI Taxonomy" id="1184251"/>
    <lineage>
        <taxon>Archaea</taxon>
        <taxon>Thermoproteota</taxon>
        <taxon>Thermoprotei</taxon>
        <taxon>Desulfurococcales</taxon>
        <taxon>Desulfurococcaceae</taxon>
        <taxon>Thermogladius</taxon>
    </lineage>
</organism>
<proteinExistence type="inferred from homology"/>
<evidence type="ECO:0000313" key="12">
    <source>
        <dbReference type="EMBL" id="AFK50467.1"/>
    </source>
</evidence>
<evidence type="ECO:0000256" key="6">
    <source>
        <dbReference type="ARBA" id="ARBA00023029"/>
    </source>
</evidence>
<dbReference type="eggNOG" id="arCOG01527">
    <property type="taxonomic scope" value="Archaea"/>
</dbReference>
<dbReference type="Pfam" id="PF01751">
    <property type="entry name" value="Toprim"/>
    <property type="match status" value="1"/>
</dbReference>
<comment type="similarity">
    <text evidence="2">Belongs to the type IA topoisomerase family.</text>
</comment>
<dbReference type="InterPro" id="IPR003601">
    <property type="entry name" value="Topo_IA_2"/>
</dbReference>
<evidence type="ECO:0000259" key="10">
    <source>
        <dbReference type="PROSITE" id="PS50880"/>
    </source>
</evidence>
<gene>
    <name evidence="12" type="ordered locus">TCELL_0042</name>
</gene>
<dbReference type="InterPro" id="IPR003602">
    <property type="entry name" value="Topo_IA_DNA-bd_dom"/>
</dbReference>
<dbReference type="InterPro" id="IPR006171">
    <property type="entry name" value="TOPRIM_dom"/>
</dbReference>
<dbReference type="Gene3D" id="2.70.20.10">
    <property type="entry name" value="Topoisomerase I, domain 3"/>
    <property type="match status" value="1"/>
</dbReference>
<sequence length="685" mass="77856">MDYVTSFVDLWSLRGRVVIIAEKPKAASKIASAVLPSYRKITVQGVPLYVYKGNGLEVTVASAAGHIFNLSTKLSGYPVFSYEWAPSFEVDRRSLHIKKFYQALIEACRGRDYYINACDYDIEGSVIGFLIIKFLGDPKKALRAKFSSLTPAELRESFKRLTRLDYEMIEAGLARHELDWLWGVNISRALMSAVERAVGKRVILSAGRVQTPTLAYVAQQLTERNLHIPYPIFSLSLVVEKDSARVGASREKGVFETQSEALRVASIIKEKKYVQVEDYVEEKVSVPPPFPFNLGDLQGEAYRIYGFSPYKTQEIAERLYLEALISYPRTNSQKLPPTLNYGMILNQLAENPAYRYLVAQLLSETGGRLKPREGPKEDPAHPAIYPTGVKPPHNLPPDMLKVYDLVVRRFLAVFSRPYEIVRQRVVFSAGVPGETFYSEGQYLVRKGWLLYYYFHTPRETRIPSFRKGELVRVVEVDLKKMSSKPPNRPTKMSILKWMESVEIGTESTRARIIETLFYRGYLKMSSRGVEITDLGLGVIEVIGEFFPELTKVELTREFEKSLEDIRVGKTSRSLVVEKAKQTLSSLIEKFEPRKSGVGKELAIRLGMIAPASKCVICGRQALSGNMCRYHFEAYRRLKEGYQEWSRREGVSFRDYLKRVAESRSTGKWVKEVAEAVLKGSVLVLD</sequence>
<dbReference type="eggNOG" id="arCOG01769">
    <property type="taxonomic scope" value="Archaea"/>
</dbReference>
<evidence type="ECO:0000256" key="1">
    <source>
        <dbReference type="ARBA" id="ARBA00000213"/>
    </source>
</evidence>
<dbReference type="NCBIfam" id="NF004438">
    <property type="entry name" value="PRK05776.1"/>
    <property type="match status" value="1"/>
</dbReference>
<accession>I3TCH9</accession>
<dbReference type="FunCoup" id="I3TCH9">
    <property type="interactions" value="140"/>
</dbReference>
<keyword evidence="6" id="KW-0799">Topoisomerase</keyword>
<dbReference type="PANTHER" id="PTHR11390:SF26">
    <property type="entry name" value="DNA TOPOISOMERASE 1"/>
    <property type="match status" value="1"/>
</dbReference>
<dbReference type="Gene3D" id="1.10.290.10">
    <property type="entry name" value="Topoisomerase I, domain 4"/>
    <property type="match status" value="1"/>
</dbReference>
<dbReference type="SMART" id="SM00436">
    <property type="entry name" value="TOP1Bc"/>
    <property type="match status" value="1"/>
</dbReference>
<dbReference type="PANTHER" id="PTHR11390">
    <property type="entry name" value="PROKARYOTIC DNA TOPOISOMERASE"/>
    <property type="match status" value="1"/>
</dbReference>
<keyword evidence="7" id="KW-0238">DNA-binding</keyword>
<evidence type="ECO:0000259" key="11">
    <source>
        <dbReference type="PROSITE" id="PS52039"/>
    </source>
</evidence>
<dbReference type="HOGENOM" id="CLU_002929_5_2_2"/>
<dbReference type="AlphaFoldDB" id="I3TCH9"/>
<dbReference type="InterPro" id="IPR023406">
    <property type="entry name" value="Topo_IA_AS"/>
</dbReference>
<dbReference type="InterPro" id="IPR013497">
    <property type="entry name" value="Topo_IA_cen"/>
</dbReference>
<reference evidence="12 13" key="1">
    <citation type="journal article" date="2012" name="J. Bacteriol.">
        <title>Complete genome sequence of the hyperthermophilic cellulolytic Crenarchaeon 'Thermogladius cellulolyticus' 1633.</title>
        <authorList>
            <person name="Mardanov A.V."/>
            <person name="Kochetkova T.V."/>
            <person name="Beletsky A.V."/>
            <person name="Bonch-Osmolovskaya E.A."/>
            <person name="Ravin N.V."/>
            <person name="Skryabin K.G."/>
        </authorList>
    </citation>
    <scope>NUCLEOTIDE SEQUENCE [LARGE SCALE GENOMIC DNA]</scope>
    <source>
        <strain evidence="13">DSM 22663 / VKM B-2946 / 1633</strain>
    </source>
</reference>
<dbReference type="SUPFAM" id="SSF56712">
    <property type="entry name" value="Prokaryotic type I DNA topoisomerase"/>
    <property type="match status" value="1"/>
</dbReference>
<feature type="domain" description="Topo IA-type catalytic" evidence="11">
    <location>
        <begin position="165"/>
        <end position="587"/>
    </location>
</feature>
<dbReference type="SMART" id="SM00437">
    <property type="entry name" value="TOP1Ac"/>
    <property type="match status" value="1"/>
</dbReference>
<protein>
    <recommendedName>
        <fullName evidence="3">DNA topoisomerase</fullName>
        <ecNumber evidence="3">5.6.2.1</ecNumber>
    </recommendedName>
</protein>